<protein>
    <submittedName>
        <fullName evidence="1">Uncharacterized protein</fullName>
    </submittedName>
</protein>
<accession>K8XXP3</accession>
<evidence type="ECO:0000313" key="1">
    <source>
        <dbReference type="EMBL" id="EKT85646.1"/>
    </source>
</evidence>
<dbReference type="NCBIfam" id="TIGR04441">
    <property type="entry name" value="lept_O_ant_chp1"/>
    <property type="match status" value="1"/>
</dbReference>
<sequence>MFQIVKNKIYNLLIFFLRSKKKWRFPKKGILLFYDSVGYDAFESYISCYNPVVLHVRGEILNIPIFLLSVLKGSIGWQGYINTFIHYVSPRLILTFIDNNPKFYKLKELHPNAITMFVQNGFRGEIGDVFGYLNRKENYNVDYMLTFGSDIGEKYSQYVKGKFVPIGSFKNNIISKKNC</sequence>
<dbReference type="KEGG" id="lst:LSS_16496"/>
<organism evidence="1 2">
    <name type="scientific">Leptospira santarosai serovar Shermani str. LT 821</name>
    <dbReference type="NCBI Taxonomy" id="758847"/>
    <lineage>
        <taxon>Bacteria</taxon>
        <taxon>Pseudomonadati</taxon>
        <taxon>Spirochaetota</taxon>
        <taxon>Spirochaetia</taxon>
        <taxon>Leptospirales</taxon>
        <taxon>Leptospiraceae</taxon>
        <taxon>Leptospira</taxon>
    </lineage>
</organism>
<proteinExistence type="predicted"/>
<dbReference type="RefSeq" id="WP_004462138.1">
    <property type="nucleotide sequence ID" value="NZ_CP006694.1"/>
</dbReference>
<reference evidence="1 2" key="1">
    <citation type="journal article" date="2012" name="Gene">
        <title>Sequence of Leptospira santarosai serovar Shermani genome and prediction of virulence-associated genes.</title>
        <authorList>
            <person name="Chou L.F."/>
            <person name="Chen Y.T."/>
            <person name="Lu C.W."/>
            <person name="Ko Y.C."/>
            <person name="Tang C.Y."/>
            <person name="Pan M.J."/>
            <person name="Tian Y.C."/>
            <person name="Chiu C.H."/>
            <person name="Hung C.C."/>
            <person name="Yang C.W."/>
        </authorList>
    </citation>
    <scope>NUCLEOTIDE SEQUENCE [LARGE SCALE GENOMIC DNA]</scope>
    <source>
        <strain evidence="1">LT 821</strain>
    </source>
</reference>
<dbReference type="PATRIC" id="fig|758847.3.peg.3436"/>
<dbReference type="STRING" id="758847.LSS_16496"/>
<dbReference type="GeneID" id="29741109"/>
<evidence type="ECO:0000313" key="2">
    <source>
        <dbReference type="Proteomes" id="UP000035800"/>
    </source>
</evidence>
<name>K8XXP3_9LEPT</name>
<dbReference type="AlphaFoldDB" id="K8XXP3"/>
<gene>
    <name evidence="1" type="ORF">LSS_16496</name>
</gene>
<dbReference type="Proteomes" id="UP000035800">
    <property type="component" value="Chromosome I"/>
</dbReference>
<reference evidence="1 2" key="2">
    <citation type="journal article" date="2014" name="Emerg. Microbes Infect.">
        <title>Potential impact on kidney infection: a whole-genome analysis of Leptospira santarosai serovar Shermani.</title>
        <authorList>
            <person name="Chou L.F."/>
            <person name="Chen T.W."/>
            <person name="Ko Y.C."/>
            <person name="Pan M.J."/>
            <person name="Tian Y.C."/>
            <person name="Chiu C.H."/>
            <person name="Tang P."/>
            <person name="Hung C.C."/>
            <person name="Yang C.W."/>
        </authorList>
    </citation>
    <scope>NUCLEOTIDE SEQUENCE</scope>
    <source>
        <strain evidence="1 2">LT 821</strain>
    </source>
</reference>
<dbReference type="InterPro" id="IPR031041">
    <property type="entry name" value="Lept_O_ant_chp1"/>
</dbReference>
<dbReference type="EMBL" id="CP006694">
    <property type="protein sequence ID" value="EKT85646.1"/>
    <property type="molecule type" value="Genomic_DNA"/>
</dbReference>